<protein>
    <submittedName>
        <fullName evidence="1">Uncharacterized protein</fullName>
    </submittedName>
</protein>
<sequence>MWHSIRGNATYEDSTRIFSMAECSRFTCDNCMNIKMEIELLQYYVHIEFVVRLRADGEVKQKEPDSLK</sequence>
<dbReference type="KEGG" id="ovi:T265_15888"/>
<dbReference type="AlphaFoldDB" id="A0A074YVC4"/>
<keyword evidence="2" id="KW-1185">Reference proteome</keyword>
<evidence type="ECO:0000313" key="2">
    <source>
        <dbReference type="Proteomes" id="UP000054324"/>
    </source>
</evidence>
<organism evidence="1 2">
    <name type="scientific">Opisthorchis viverrini</name>
    <name type="common">Southeast Asian liver fluke</name>
    <dbReference type="NCBI Taxonomy" id="6198"/>
    <lineage>
        <taxon>Eukaryota</taxon>
        <taxon>Metazoa</taxon>
        <taxon>Spiralia</taxon>
        <taxon>Lophotrochozoa</taxon>
        <taxon>Platyhelminthes</taxon>
        <taxon>Trematoda</taxon>
        <taxon>Digenea</taxon>
        <taxon>Opisthorchiida</taxon>
        <taxon>Opisthorchiata</taxon>
        <taxon>Opisthorchiidae</taxon>
        <taxon>Opisthorchis</taxon>
    </lineage>
</organism>
<name>A0A074YVC4_OPIVI</name>
<proteinExistence type="predicted"/>
<dbReference type="CTD" id="20330053"/>
<evidence type="ECO:0000313" key="1">
    <source>
        <dbReference type="EMBL" id="KER18691.1"/>
    </source>
</evidence>
<dbReference type="RefSeq" id="XP_009177563.1">
    <property type="nucleotide sequence ID" value="XM_009179299.1"/>
</dbReference>
<gene>
    <name evidence="1" type="ORF">T265_15888</name>
</gene>
<dbReference type="EMBL" id="KL598657">
    <property type="protein sequence ID" value="KER18691.1"/>
    <property type="molecule type" value="Genomic_DNA"/>
</dbReference>
<feature type="non-terminal residue" evidence="1">
    <location>
        <position position="68"/>
    </location>
</feature>
<dbReference type="Proteomes" id="UP000054324">
    <property type="component" value="Unassembled WGS sequence"/>
</dbReference>
<accession>A0A074YVC4</accession>
<dbReference type="GeneID" id="20330053"/>
<reference evidence="1 2" key="1">
    <citation type="submission" date="2013-11" db="EMBL/GenBank/DDBJ databases">
        <title>Opisthorchis viverrini - life in the bile duct.</title>
        <authorList>
            <person name="Young N.D."/>
            <person name="Nagarajan N."/>
            <person name="Lin S.J."/>
            <person name="Korhonen P.K."/>
            <person name="Jex A.R."/>
            <person name="Hall R.S."/>
            <person name="Safavi-Hemami H."/>
            <person name="Kaewkong W."/>
            <person name="Bertrand D."/>
            <person name="Gao S."/>
            <person name="Seet Q."/>
            <person name="Wongkham S."/>
            <person name="Teh B.T."/>
            <person name="Wongkham C."/>
            <person name="Intapan P.M."/>
            <person name="Maleewong W."/>
            <person name="Yang X."/>
            <person name="Hu M."/>
            <person name="Wang Z."/>
            <person name="Hofmann A."/>
            <person name="Sternberg P.W."/>
            <person name="Tan P."/>
            <person name="Wang J."/>
            <person name="Gasser R.B."/>
        </authorList>
    </citation>
    <scope>NUCLEOTIDE SEQUENCE [LARGE SCALE GENOMIC DNA]</scope>
</reference>